<feature type="compositionally biased region" description="Basic and acidic residues" evidence="1">
    <location>
        <begin position="300"/>
        <end position="315"/>
    </location>
</feature>
<feature type="compositionally biased region" description="Basic and acidic residues" evidence="1">
    <location>
        <begin position="242"/>
        <end position="258"/>
    </location>
</feature>
<feature type="compositionally biased region" description="Basic residues" evidence="1">
    <location>
        <begin position="348"/>
        <end position="357"/>
    </location>
</feature>
<evidence type="ECO:0000313" key="3">
    <source>
        <dbReference type="WBParaSite" id="Csp11.Scaffold448.g1264.t1"/>
    </source>
</evidence>
<name>A0A1I7T0L1_9PELO</name>
<proteinExistence type="predicted"/>
<accession>A0A1I7T0L1</accession>
<feature type="compositionally biased region" description="Basic and acidic residues" evidence="1">
    <location>
        <begin position="452"/>
        <end position="461"/>
    </location>
</feature>
<dbReference type="PANTHER" id="PTHR38607:SF1">
    <property type="entry name" value="MABP DOMAIN-CONTAINING PROTEIN-RELATED"/>
    <property type="match status" value="1"/>
</dbReference>
<feature type="region of interest" description="Disordered" evidence="1">
    <location>
        <begin position="146"/>
        <end position="463"/>
    </location>
</feature>
<feature type="compositionally biased region" description="Polar residues" evidence="1">
    <location>
        <begin position="316"/>
        <end position="341"/>
    </location>
</feature>
<reference evidence="3" key="1">
    <citation type="submission" date="2016-11" db="UniProtKB">
        <authorList>
            <consortium name="WormBaseParasite"/>
        </authorList>
    </citation>
    <scope>IDENTIFICATION</scope>
</reference>
<feature type="compositionally biased region" description="Basic and acidic residues" evidence="1">
    <location>
        <begin position="162"/>
        <end position="171"/>
    </location>
</feature>
<feature type="compositionally biased region" description="Low complexity" evidence="1">
    <location>
        <begin position="391"/>
        <end position="425"/>
    </location>
</feature>
<organism evidence="2 3">
    <name type="scientific">Caenorhabditis tropicalis</name>
    <dbReference type="NCBI Taxonomy" id="1561998"/>
    <lineage>
        <taxon>Eukaryota</taxon>
        <taxon>Metazoa</taxon>
        <taxon>Ecdysozoa</taxon>
        <taxon>Nematoda</taxon>
        <taxon>Chromadorea</taxon>
        <taxon>Rhabditida</taxon>
        <taxon>Rhabditina</taxon>
        <taxon>Rhabditomorpha</taxon>
        <taxon>Rhabditoidea</taxon>
        <taxon>Rhabditidae</taxon>
        <taxon>Peloderinae</taxon>
        <taxon>Caenorhabditis</taxon>
    </lineage>
</organism>
<dbReference type="AlphaFoldDB" id="A0A1I7T0L1"/>
<dbReference type="PANTHER" id="PTHR38607">
    <property type="entry name" value="PROTEIN CBG00180-RELATED"/>
    <property type="match status" value="1"/>
</dbReference>
<evidence type="ECO:0000313" key="2">
    <source>
        <dbReference type="Proteomes" id="UP000095282"/>
    </source>
</evidence>
<dbReference type="Proteomes" id="UP000095282">
    <property type="component" value="Unplaced"/>
</dbReference>
<keyword evidence="2" id="KW-1185">Reference proteome</keyword>
<protein>
    <submittedName>
        <fullName evidence="3">Tudor domain-containing protein</fullName>
    </submittedName>
</protein>
<sequence length="529" mass="61641">MGKIIDCFVIHHGSNNAYYAWIKSVTQDLVIDEKFCPPNSDILAKWIEVELNRSNRPCGPVRVLPDRYIGRKIGSNAEVRVDIEHKTFDGKYDHFGHNFFGHVSDPRGIIRTIQKESLYDVWIANRKIGDSHEWIVTGLNGLVAKERRTDQQRSSEYTNGPRRVEESEKPRSNGFDYGPDLGSQSTGRRQGYNSGIDNNYCPEYKEIRRREASGYTDSMSRSREGRRRSYSPENGYQYQENYRNDRRNEERFSRHDSPIRNSSIQQSRYRSRSPERRNNEHRNDPTTTVQAGRRKPSPPRSERSYQDDYNYERKISSSGTESQRFLRNSSPMRSRSFLNYESENEHRMQRRRTRSPKVRNSQNVSQADDRRTFDDLNVERTSQKEYNYYNRRSPSPRVSRLPMRASPSKTRSRSSSSAASTVSRAETTDSEVCSDTEDVKSKQSHSTNPPENRNKRDETVSVHEQVLPVTVPSRSETDTEIRKLRSKLIRMKRLLASFLTDEALVLSMKQLGLEEYEDLEQLLNSIETA</sequence>
<feature type="compositionally biased region" description="Polar residues" evidence="1">
    <location>
        <begin position="182"/>
        <end position="197"/>
    </location>
</feature>
<dbReference type="WBParaSite" id="Csp11.Scaffold448.g1264.t1">
    <property type="protein sequence ID" value="Csp11.Scaffold448.g1264.t1"/>
    <property type="gene ID" value="Csp11.Scaffold448.g1264"/>
</dbReference>
<dbReference type="eggNOG" id="ENOG502TIV5">
    <property type="taxonomic scope" value="Eukaryota"/>
</dbReference>
<feature type="compositionally biased region" description="Basic and acidic residues" evidence="1">
    <location>
        <begin position="203"/>
        <end position="212"/>
    </location>
</feature>
<feature type="compositionally biased region" description="Basic and acidic residues" evidence="1">
    <location>
        <begin position="272"/>
        <end position="284"/>
    </location>
</feature>
<evidence type="ECO:0000256" key="1">
    <source>
        <dbReference type="SAM" id="MobiDB-lite"/>
    </source>
</evidence>
<feature type="compositionally biased region" description="Basic and acidic residues" evidence="1">
    <location>
        <begin position="367"/>
        <end position="383"/>
    </location>
</feature>
<feature type="compositionally biased region" description="Low complexity" evidence="1">
    <location>
        <begin position="259"/>
        <end position="268"/>
    </location>
</feature>